<sequence>MLEQQWAGPPPMAAQPMGIQSTAGAVPVVNEKGEVSMKKVKVQRYVSGKRPEYAPASSDEEEEDEDDFTAPKTASLQQQAIGSPKHSQVELTETELSDPRLRRLLSRQVSGPPRRIEQPEVIEGEESDEDATPLATPATADSGASKHRLADADADSDSAEEAEVDEDVLASRRQRLRECAMNKIQQEEEVLGKEDEGSEESSEEDSSEYSEETDSEAEGPRMRPVFVRKRDRLTIQQKEAAQQSTKQSESEQRRRAEERRREMLRLIEQENRATAPPAAGGLADRGSVGLVGVGAELKHDNVTTNAKLEDVNTDDEADDAEYEAWKLRELRRLKRDKEEQEALQKEREEVEKLRINPNPSVITNKAAKGKYKFLQKYYHRGAFFLDTEEEVLKRDFSATTLDDHFDKSILPKVMQVKNFGRSGRTKYTHLVDQDTTTFDSPWAADTQINHKFAATAAGGLKQIESTSKKRPSSISSSSSVRK</sequence>
<evidence type="ECO:0000256" key="3">
    <source>
        <dbReference type="SAM" id="MobiDB-lite"/>
    </source>
</evidence>
<evidence type="ECO:0000313" key="5">
    <source>
        <dbReference type="Proteomes" id="UP000694843"/>
    </source>
</evidence>
<feature type="region of interest" description="Disordered" evidence="3">
    <location>
        <begin position="180"/>
        <end position="286"/>
    </location>
</feature>
<dbReference type="RefSeq" id="XP_018020785.1">
    <property type="nucleotide sequence ID" value="XM_018165296.2"/>
</dbReference>
<organism evidence="5 6">
    <name type="scientific">Hyalella azteca</name>
    <name type="common">Amphipod</name>
    <dbReference type="NCBI Taxonomy" id="294128"/>
    <lineage>
        <taxon>Eukaryota</taxon>
        <taxon>Metazoa</taxon>
        <taxon>Ecdysozoa</taxon>
        <taxon>Arthropoda</taxon>
        <taxon>Crustacea</taxon>
        <taxon>Multicrustacea</taxon>
        <taxon>Malacostraca</taxon>
        <taxon>Eumalacostraca</taxon>
        <taxon>Peracarida</taxon>
        <taxon>Amphipoda</taxon>
        <taxon>Senticaudata</taxon>
        <taxon>Talitrida</taxon>
        <taxon>Talitroidea</taxon>
        <taxon>Hyalellidae</taxon>
        <taxon>Hyalella</taxon>
    </lineage>
</organism>
<feature type="compositionally biased region" description="Acidic residues" evidence="3">
    <location>
        <begin position="58"/>
        <end position="68"/>
    </location>
</feature>
<evidence type="ECO:0000256" key="1">
    <source>
        <dbReference type="ARBA" id="ARBA00008155"/>
    </source>
</evidence>
<dbReference type="OMA" id="FHNERAG"/>
<dbReference type="InterPro" id="IPR033194">
    <property type="entry name" value="MFAP1"/>
</dbReference>
<dbReference type="AlphaFoldDB" id="A0A8B7P4A4"/>
<comment type="similarity">
    <text evidence="1">Belongs to the MFAP1 family.</text>
</comment>
<dbReference type="Proteomes" id="UP000694843">
    <property type="component" value="Unplaced"/>
</dbReference>
<dbReference type="CTD" id="4236"/>
<name>A0A8B7P4A4_HYAAZ</name>
<dbReference type="KEGG" id="hazt:108677136"/>
<feature type="compositionally biased region" description="Polar residues" evidence="3">
    <location>
        <begin position="72"/>
        <end position="91"/>
    </location>
</feature>
<keyword evidence="2" id="KW-0175">Coiled coil</keyword>
<dbReference type="InterPro" id="IPR009730">
    <property type="entry name" value="MFAP1_C"/>
</dbReference>
<feature type="region of interest" description="Disordered" evidence="3">
    <location>
        <begin position="45"/>
        <end position="167"/>
    </location>
</feature>
<feature type="compositionally biased region" description="Acidic residues" evidence="3">
    <location>
        <begin position="120"/>
        <end position="131"/>
    </location>
</feature>
<reference evidence="6" key="1">
    <citation type="submission" date="2025-08" db="UniProtKB">
        <authorList>
            <consortium name="RefSeq"/>
        </authorList>
    </citation>
    <scope>IDENTIFICATION</scope>
    <source>
        <tissue evidence="6">Whole organism</tissue>
    </source>
</reference>
<gene>
    <name evidence="6" type="primary">LOC108677136</name>
</gene>
<feature type="compositionally biased region" description="Basic and acidic residues" evidence="3">
    <location>
        <begin position="248"/>
        <end position="271"/>
    </location>
</feature>
<feature type="domain" description="Micro-fibrillar-associated protein 1 C-terminal" evidence="4">
    <location>
        <begin position="214"/>
        <end position="435"/>
    </location>
</feature>
<evidence type="ECO:0000259" key="4">
    <source>
        <dbReference type="Pfam" id="PF06991"/>
    </source>
</evidence>
<evidence type="ECO:0000256" key="2">
    <source>
        <dbReference type="SAM" id="Coils"/>
    </source>
</evidence>
<feature type="coiled-coil region" evidence="2">
    <location>
        <begin position="326"/>
        <end position="356"/>
    </location>
</feature>
<evidence type="ECO:0000313" key="6">
    <source>
        <dbReference type="RefSeq" id="XP_018020785.1"/>
    </source>
</evidence>
<feature type="compositionally biased region" description="Acidic residues" evidence="3">
    <location>
        <begin position="196"/>
        <end position="217"/>
    </location>
</feature>
<dbReference type="PANTHER" id="PTHR15327">
    <property type="entry name" value="MICROFIBRIL-ASSOCIATED PROTEIN"/>
    <property type="match status" value="1"/>
</dbReference>
<feature type="compositionally biased region" description="Polar residues" evidence="3">
    <location>
        <begin position="234"/>
        <end position="247"/>
    </location>
</feature>
<proteinExistence type="inferred from homology"/>
<accession>A0A8B7P4A4</accession>
<dbReference type="OrthoDB" id="1111734at2759"/>
<feature type="compositionally biased region" description="Low complexity" evidence="3">
    <location>
        <begin position="472"/>
        <end position="482"/>
    </location>
</feature>
<protein>
    <submittedName>
        <fullName evidence="6">Microfibrillar-associated protein 1-like</fullName>
    </submittedName>
</protein>
<dbReference type="GeneID" id="108677136"/>
<feature type="compositionally biased region" description="Acidic residues" evidence="3">
    <location>
        <begin position="152"/>
        <end position="167"/>
    </location>
</feature>
<feature type="region of interest" description="Disordered" evidence="3">
    <location>
        <begin position="462"/>
        <end position="482"/>
    </location>
</feature>
<dbReference type="Pfam" id="PF06991">
    <property type="entry name" value="MFAP1"/>
    <property type="match status" value="1"/>
</dbReference>
<keyword evidence="5" id="KW-1185">Reference proteome</keyword>